<organism evidence="3 4">
    <name type="scientific">Naematelia encephala</name>
    <dbReference type="NCBI Taxonomy" id="71784"/>
    <lineage>
        <taxon>Eukaryota</taxon>
        <taxon>Fungi</taxon>
        <taxon>Dikarya</taxon>
        <taxon>Basidiomycota</taxon>
        <taxon>Agaricomycotina</taxon>
        <taxon>Tremellomycetes</taxon>
        <taxon>Tremellales</taxon>
        <taxon>Naemateliaceae</taxon>
        <taxon>Naematelia</taxon>
    </lineage>
</organism>
<reference evidence="3 4" key="1">
    <citation type="submission" date="2016-07" db="EMBL/GenBank/DDBJ databases">
        <title>Pervasive Adenine N6-methylation of Active Genes in Fungi.</title>
        <authorList>
            <consortium name="DOE Joint Genome Institute"/>
            <person name="Mondo S.J."/>
            <person name="Dannebaum R.O."/>
            <person name="Kuo R.C."/>
            <person name="Labutti K."/>
            <person name="Haridas S."/>
            <person name="Kuo A."/>
            <person name="Salamov A."/>
            <person name="Ahrendt S.R."/>
            <person name="Lipzen A."/>
            <person name="Sullivan W."/>
            <person name="Andreopoulos W.B."/>
            <person name="Clum A."/>
            <person name="Lindquist E."/>
            <person name="Daum C."/>
            <person name="Ramamoorthy G.K."/>
            <person name="Gryganskyi A."/>
            <person name="Culley D."/>
            <person name="Magnuson J.K."/>
            <person name="James T.Y."/>
            <person name="O'Malley M.A."/>
            <person name="Stajich J.E."/>
            <person name="Spatafora J.W."/>
            <person name="Visel A."/>
            <person name="Grigoriev I.V."/>
        </authorList>
    </citation>
    <scope>NUCLEOTIDE SEQUENCE [LARGE SCALE GENOMIC DNA]</scope>
    <source>
        <strain evidence="3 4">68-887.2</strain>
    </source>
</reference>
<dbReference type="AlphaFoldDB" id="A0A1Y2BLY4"/>
<feature type="compositionally biased region" description="Low complexity" evidence="1">
    <location>
        <begin position="349"/>
        <end position="375"/>
    </location>
</feature>
<dbReference type="InParanoid" id="A0A1Y2BLY4"/>
<keyword evidence="2" id="KW-0472">Membrane</keyword>
<proteinExistence type="predicted"/>
<keyword evidence="2" id="KW-0812">Transmembrane</keyword>
<sequence length="452" mass="48032">MYISSPRRGGRCYSTDQNYLQGRGIQKAHEMPRPGWPPGEYAQSEDARRFPVLINYSATVGIWIHLPCPSFSIRFLLACHDYPMPGCGIKLVKRHAAFHFVHHSPLIYNIPVAAYTNGIGNYEVLLQLPESQDYVVFMSDGHGLGTGEDAFRVILTTGGLSEIQTVSASADSSCLNTASQNTTAQTFYFTVAGSAQQCMSGFELAWNLTASNFTVIPLDQKFDPYDVSLTTAVNNQYDWLVNLTSGSRFTIMMNSKSSSSDAQYGSGGVGGIYEVSGSNDADCVSQSAQITGVWPANIVTNSLSASLSPINSAFSTSGATSTASSATSKTSSATSTAISSTTATASITVSSTSMTSSSSGGTSTSTASSTSSSGGDNEGDHFRTVDIPIISVITPIVGVIVAIITLILGCAEYRRSKEEKAQGGSYRETYELSVRQRIVSDLRHPISSITGH</sequence>
<dbReference type="OrthoDB" id="2563735at2759"/>
<dbReference type="EMBL" id="MCFC01000001">
    <property type="protein sequence ID" value="ORY35776.1"/>
    <property type="molecule type" value="Genomic_DNA"/>
</dbReference>
<feature type="transmembrane region" description="Helical" evidence="2">
    <location>
        <begin position="389"/>
        <end position="411"/>
    </location>
</feature>
<evidence type="ECO:0000256" key="2">
    <source>
        <dbReference type="SAM" id="Phobius"/>
    </source>
</evidence>
<protein>
    <submittedName>
        <fullName evidence="3">Uncharacterized protein</fullName>
    </submittedName>
</protein>
<dbReference type="STRING" id="71784.A0A1Y2BLY4"/>
<dbReference type="Proteomes" id="UP000193986">
    <property type="component" value="Unassembled WGS sequence"/>
</dbReference>
<gene>
    <name evidence="3" type="ORF">BCR39DRAFT_568458</name>
</gene>
<comment type="caution">
    <text evidence="3">The sequence shown here is derived from an EMBL/GenBank/DDBJ whole genome shotgun (WGS) entry which is preliminary data.</text>
</comment>
<accession>A0A1Y2BLY4</accession>
<keyword evidence="4" id="KW-1185">Reference proteome</keyword>
<feature type="region of interest" description="Disordered" evidence="1">
    <location>
        <begin position="349"/>
        <end position="379"/>
    </location>
</feature>
<evidence type="ECO:0000256" key="1">
    <source>
        <dbReference type="SAM" id="MobiDB-lite"/>
    </source>
</evidence>
<evidence type="ECO:0000313" key="3">
    <source>
        <dbReference type="EMBL" id="ORY35776.1"/>
    </source>
</evidence>
<evidence type="ECO:0000313" key="4">
    <source>
        <dbReference type="Proteomes" id="UP000193986"/>
    </source>
</evidence>
<name>A0A1Y2BLY4_9TREE</name>
<keyword evidence="2" id="KW-1133">Transmembrane helix</keyword>